<evidence type="ECO:0000256" key="1">
    <source>
        <dbReference type="SAM" id="MobiDB-lite"/>
    </source>
</evidence>
<name>A0A482X611_LAOST</name>
<protein>
    <submittedName>
        <fullName evidence="2">Uncharacterized protein</fullName>
    </submittedName>
</protein>
<dbReference type="OrthoDB" id="10413808at2759"/>
<keyword evidence="3" id="KW-1185">Reference proteome</keyword>
<dbReference type="Proteomes" id="UP000291343">
    <property type="component" value="Unassembled WGS sequence"/>
</dbReference>
<dbReference type="InParanoid" id="A0A482X611"/>
<gene>
    <name evidence="2" type="ORF">LSTR_LSTR000059</name>
</gene>
<evidence type="ECO:0000313" key="3">
    <source>
        <dbReference type="Proteomes" id="UP000291343"/>
    </source>
</evidence>
<comment type="caution">
    <text evidence="2">The sequence shown here is derived from an EMBL/GenBank/DDBJ whole genome shotgun (WGS) entry which is preliminary data.</text>
</comment>
<sequence length="426" mass="48962">MSFPDPLVDEVISSGKKQLSEMSYFIDTIKNTLKVLRESSKAKAPSGPGYDLYLKCSLCYVGESFQNGKIELCDDDRSTARDIEQHLSSKEHHKNVNEMRKPGYITCMICDCDIELSYDNFISQNMIIPHIRELDHEAKHAKVKSNIRKYVDVEPSSYQLMPSEMGEMEHAVSSLSMKVGILKGSFSDFMKQQKAREEEERFNVGGNESQFQGPPAMETHHYHEGNFDDSYPKKRADPFNKPATKRVDHYNASSRNRNDHFNGPFMKGSGSFKNQHSKPFNSPAFNKERSSSNQFQAGYKPKRDMQHNYSAPPFNQQPQMKVSKFGPNNRPKRPHVWCNICMCPIMLEADRTKVFKVLSSHMKGVKHCFNQENSHSKSKYFFCSVCQCKILMSHDYDTSLKNLDSHLDGIVHIERFTQDEISFALE</sequence>
<accession>A0A482X611</accession>
<organism evidence="2 3">
    <name type="scientific">Laodelphax striatellus</name>
    <name type="common">Small brown planthopper</name>
    <name type="synonym">Delphax striatella</name>
    <dbReference type="NCBI Taxonomy" id="195883"/>
    <lineage>
        <taxon>Eukaryota</taxon>
        <taxon>Metazoa</taxon>
        <taxon>Ecdysozoa</taxon>
        <taxon>Arthropoda</taxon>
        <taxon>Hexapoda</taxon>
        <taxon>Insecta</taxon>
        <taxon>Pterygota</taxon>
        <taxon>Neoptera</taxon>
        <taxon>Paraneoptera</taxon>
        <taxon>Hemiptera</taxon>
        <taxon>Auchenorrhyncha</taxon>
        <taxon>Fulgoroidea</taxon>
        <taxon>Delphacidae</taxon>
        <taxon>Criomorphinae</taxon>
        <taxon>Laodelphax</taxon>
    </lineage>
</organism>
<feature type="region of interest" description="Disordered" evidence="1">
    <location>
        <begin position="240"/>
        <end position="294"/>
    </location>
</feature>
<reference evidence="2 3" key="1">
    <citation type="journal article" date="2017" name="Gigascience">
        <title>Genome sequence of the small brown planthopper, Laodelphax striatellus.</title>
        <authorList>
            <person name="Zhu J."/>
            <person name="Jiang F."/>
            <person name="Wang X."/>
            <person name="Yang P."/>
            <person name="Bao Y."/>
            <person name="Zhao W."/>
            <person name="Wang W."/>
            <person name="Lu H."/>
            <person name="Wang Q."/>
            <person name="Cui N."/>
            <person name="Li J."/>
            <person name="Chen X."/>
            <person name="Luo L."/>
            <person name="Yu J."/>
            <person name="Kang L."/>
            <person name="Cui F."/>
        </authorList>
    </citation>
    <scope>NUCLEOTIDE SEQUENCE [LARGE SCALE GENOMIC DNA]</scope>
    <source>
        <strain evidence="2">Lst14</strain>
    </source>
</reference>
<evidence type="ECO:0000313" key="2">
    <source>
        <dbReference type="EMBL" id="RZF41345.1"/>
    </source>
</evidence>
<feature type="compositionally biased region" description="Polar residues" evidence="1">
    <location>
        <begin position="271"/>
        <end position="284"/>
    </location>
</feature>
<dbReference type="EMBL" id="QKKF02016774">
    <property type="protein sequence ID" value="RZF41345.1"/>
    <property type="molecule type" value="Genomic_DNA"/>
</dbReference>
<dbReference type="AlphaFoldDB" id="A0A482X611"/>
<proteinExistence type="predicted"/>